<feature type="chain" id="PRO_5047414757" evidence="2">
    <location>
        <begin position="29"/>
        <end position="205"/>
    </location>
</feature>
<feature type="region of interest" description="Disordered" evidence="1">
    <location>
        <begin position="28"/>
        <end position="65"/>
    </location>
</feature>
<evidence type="ECO:0000256" key="1">
    <source>
        <dbReference type="SAM" id="MobiDB-lite"/>
    </source>
</evidence>
<feature type="signal peptide" evidence="2">
    <location>
        <begin position="1"/>
        <end position="28"/>
    </location>
</feature>
<dbReference type="EMBL" id="JAVDQH010000019">
    <property type="protein sequence ID" value="MDR6245898.1"/>
    <property type="molecule type" value="Genomic_DNA"/>
</dbReference>
<comment type="caution">
    <text evidence="3">The sequence shown here is derived from an EMBL/GenBank/DDBJ whole genome shotgun (WGS) entry which is preliminary data.</text>
</comment>
<name>A0ABU1J332_9BACL</name>
<reference evidence="3 4" key="1">
    <citation type="submission" date="2023-07" db="EMBL/GenBank/DDBJ databases">
        <title>Genomic Encyclopedia of Type Strains, Phase IV (KMG-IV): sequencing the most valuable type-strain genomes for metagenomic binning, comparative biology and taxonomic classification.</title>
        <authorList>
            <person name="Goeker M."/>
        </authorList>
    </citation>
    <scope>NUCLEOTIDE SEQUENCE [LARGE SCALE GENOMIC DNA]</scope>
    <source>
        <strain evidence="3 4">DSM 22170</strain>
    </source>
</reference>
<feature type="compositionally biased region" description="Acidic residues" evidence="1">
    <location>
        <begin position="52"/>
        <end position="65"/>
    </location>
</feature>
<evidence type="ECO:0000256" key="2">
    <source>
        <dbReference type="SAM" id="SignalP"/>
    </source>
</evidence>
<dbReference type="Proteomes" id="UP001185028">
    <property type="component" value="Unassembled WGS sequence"/>
</dbReference>
<protein>
    <submittedName>
        <fullName evidence="3">Uncharacterized protein</fullName>
    </submittedName>
</protein>
<keyword evidence="4" id="KW-1185">Reference proteome</keyword>
<sequence>MKKKLSLLLALTVVFGLTVPSVVPYAQAASTDTTTTDSSTNSTVQPPMNEDTGTDPDLDTGEDPELDPAMLAEAEAMISYGDQLDAIAVYEERAVDTYNKFRYVTSANRKQAYSALTYTVIPNYTKFLAGLKQIKPESVQLAKIHANYIKATSLHLEAMTLFKKYVSSPKLDVSILNKANQKVDAGMAALNSYKKALDAYTAQFN</sequence>
<keyword evidence="2" id="KW-0732">Signal</keyword>
<organism evidence="3 4">
    <name type="scientific">Paenibacillus hunanensis</name>
    <dbReference type="NCBI Taxonomy" id="539262"/>
    <lineage>
        <taxon>Bacteria</taxon>
        <taxon>Bacillati</taxon>
        <taxon>Bacillota</taxon>
        <taxon>Bacilli</taxon>
        <taxon>Bacillales</taxon>
        <taxon>Paenibacillaceae</taxon>
        <taxon>Paenibacillus</taxon>
    </lineage>
</organism>
<proteinExistence type="predicted"/>
<evidence type="ECO:0000313" key="3">
    <source>
        <dbReference type="EMBL" id="MDR6245898.1"/>
    </source>
</evidence>
<dbReference type="RefSeq" id="WP_188775738.1">
    <property type="nucleotide sequence ID" value="NZ_BMMB01000005.1"/>
</dbReference>
<evidence type="ECO:0000313" key="4">
    <source>
        <dbReference type="Proteomes" id="UP001185028"/>
    </source>
</evidence>
<accession>A0ABU1J332</accession>
<feature type="compositionally biased region" description="Low complexity" evidence="1">
    <location>
        <begin position="30"/>
        <end position="43"/>
    </location>
</feature>
<gene>
    <name evidence="3" type="ORF">JOC58_003814</name>
</gene>